<reference evidence="2" key="1">
    <citation type="journal article" date="2015" name="Nature">
        <title>Complex archaea that bridge the gap between prokaryotes and eukaryotes.</title>
        <authorList>
            <person name="Spang A."/>
            <person name="Saw J.H."/>
            <person name="Jorgensen S.L."/>
            <person name="Zaremba-Niedzwiedzka K."/>
            <person name="Martijn J."/>
            <person name="Lind A.E."/>
            <person name="van Eijk R."/>
            <person name="Schleper C."/>
            <person name="Guy L."/>
            <person name="Ettema T.J."/>
        </authorList>
    </citation>
    <scope>NUCLEOTIDE SEQUENCE</scope>
</reference>
<accession>A0A0F8XC28</accession>
<dbReference type="EMBL" id="LAZR01059938">
    <property type="protein sequence ID" value="KKK66737.1"/>
    <property type="molecule type" value="Genomic_DNA"/>
</dbReference>
<feature type="non-terminal residue" evidence="2">
    <location>
        <position position="1"/>
    </location>
</feature>
<gene>
    <name evidence="2" type="ORF">LCGC14_2961070</name>
</gene>
<comment type="caution">
    <text evidence="2">The sequence shown here is derived from an EMBL/GenBank/DDBJ whole genome shotgun (WGS) entry which is preliminary data.</text>
</comment>
<proteinExistence type="predicted"/>
<evidence type="ECO:0000313" key="2">
    <source>
        <dbReference type="EMBL" id="KKK66737.1"/>
    </source>
</evidence>
<feature type="compositionally biased region" description="Basic and acidic residues" evidence="1">
    <location>
        <begin position="120"/>
        <end position="129"/>
    </location>
</feature>
<name>A0A0F8XC28_9ZZZZ</name>
<organism evidence="2">
    <name type="scientific">marine sediment metagenome</name>
    <dbReference type="NCBI Taxonomy" id="412755"/>
    <lineage>
        <taxon>unclassified sequences</taxon>
        <taxon>metagenomes</taxon>
        <taxon>ecological metagenomes</taxon>
    </lineage>
</organism>
<feature type="region of interest" description="Disordered" evidence="1">
    <location>
        <begin position="106"/>
        <end position="129"/>
    </location>
</feature>
<dbReference type="AlphaFoldDB" id="A0A0F8XC28"/>
<sequence>NSDTDDDGKPLWPAKRLDLGDEHLAFVIQHLRLRVVDLENKLKGTPRQTGKRKLDYPSFWGKITQMGLTEVEAHEHLGAASVNDWLDENRGTLEGALQKIVASVAQSKTARARQPAPAREPTEPPDRELDKVIPTRTQEEFNSTLDLLRICSEDFGMASSAVFSELGYPNQKAYDEAAIENPFISYLQIKSVRRPESEGEIEPEDLPF</sequence>
<evidence type="ECO:0000256" key="1">
    <source>
        <dbReference type="SAM" id="MobiDB-lite"/>
    </source>
</evidence>
<protein>
    <submittedName>
        <fullName evidence="2">Uncharacterized protein</fullName>
    </submittedName>
</protein>